<evidence type="ECO:0000313" key="1">
    <source>
        <dbReference type="EMBL" id="TCP17659.1"/>
    </source>
</evidence>
<name>A0A4R2N9H2_9BACL</name>
<gene>
    <name evidence="1" type="ORF">EV207_1765</name>
</gene>
<dbReference type="Proteomes" id="UP000295416">
    <property type="component" value="Unassembled WGS sequence"/>
</dbReference>
<accession>A0A4R2N9H2</accession>
<protein>
    <submittedName>
        <fullName evidence="1">Uncharacterized protein</fullName>
    </submittedName>
</protein>
<dbReference type="AlphaFoldDB" id="A0A4R2N9H2"/>
<dbReference type="EMBL" id="SLXK01000076">
    <property type="protein sequence ID" value="TCP17659.1"/>
    <property type="molecule type" value="Genomic_DNA"/>
</dbReference>
<comment type="caution">
    <text evidence="1">The sequence shown here is derived from an EMBL/GenBank/DDBJ whole genome shotgun (WGS) entry which is preliminary data.</text>
</comment>
<proteinExistence type="predicted"/>
<reference evidence="1 2" key="1">
    <citation type="submission" date="2019-03" db="EMBL/GenBank/DDBJ databases">
        <title>Genomic Encyclopedia of Type Strains, Phase IV (KMG-IV): sequencing the most valuable type-strain genomes for metagenomic binning, comparative biology and taxonomic classification.</title>
        <authorList>
            <person name="Goeker M."/>
        </authorList>
    </citation>
    <scope>NUCLEOTIDE SEQUENCE [LARGE SCALE GENOMIC DNA]</scope>
    <source>
        <strain evidence="1 2">DSM 19377</strain>
    </source>
</reference>
<sequence length="131" mass="15526">MLQLKNGKPLNLTYLTELINPEKSVYITKKRVLGLKIRIEGYFYSDGYVMKSEDKLFVKIKDKKRYVERIKVSDPIEIWGYPIKDFNYSGFKVDLPIWHIQFQFGLETKEVQISLKTINVITKFLQMLKIS</sequence>
<keyword evidence="2" id="KW-1185">Reference proteome</keyword>
<organism evidence="1 2">
    <name type="scientific">Scopulibacillus darangshiensis</name>
    <dbReference type="NCBI Taxonomy" id="442528"/>
    <lineage>
        <taxon>Bacteria</taxon>
        <taxon>Bacillati</taxon>
        <taxon>Bacillota</taxon>
        <taxon>Bacilli</taxon>
        <taxon>Bacillales</taxon>
        <taxon>Sporolactobacillaceae</taxon>
        <taxon>Scopulibacillus</taxon>
    </lineage>
</organism>
<evidence type="ECO:0000313" key="2">
    <source>
        <dbReference type="Proteomes" id="UP000295416"/>
    </source>
</evidence>